<dbReference type="EMBL" id="JBBNAG010000005">
    <property type="protein sequence ID" value="KAK9133055.1"/>
    <property type="molecule type" value="Genomic_DNA"/>
</dbReference>
<organism evidence="2 3">
    <name type="scientific">Stephania cephalantha</name>
    <dbReference type="NCBI Taxonomy" id="152367"/>
    <lineage>
        <taxon>Eukaryota</taxon>
        <taxon>Viridiplantae</taxon>
        <taxon>Streptophyta</taxon>
        <taxon>Embryophyta</taxon>
        <taxon>Tracheophyta</taxon>
        <taxon>Spermatophyta</taxon>
        <taxon>Magnoliopsida</taxon>
        <taxon>Ranunculales</taxon>
        <taxon>Menispermaceae</taxon>
        <taxon>Menispermoideae</taxon>
        <taxon>Cissampelideae</taxon>
        <taxon>Stephania</taxon>
    </lineage>
</organism>
<dbReference type="PANTHER" id="PTHR31672">
    <property type="entry name" value="BNACNNG10540D PROTEIN"/>
    <property type="match status" value="1"/>
</dbReference>
<dbReference type="Proteomes" id="UP001419268">
    <property type="component" value="Unassembled WGS sequence"/>
</dbReference>
<dbReference type="InterPro" id="IPR050796">
    <property type="entry name" value="SCF_F-box_component"/>
</dbReference>
<feature type="domain" description="F-box" evidence="1">
    <location>
        <begin position="1"/>
        <end position="48"/>
    </location>
</feature>
<protein>
    <recommendedName>
        <fullName evidence="1">F-box domain-containing protein</fullName>
    </recommendedName>
</protein>
<dbReference type="PROSITE" id="PS50181">
    <property type="entry name" value="FBOX"/>
    <property type="match status" value="1"/>
</dbReference>
<dbReference type="Gene3D" id="1.20.1280.50">
    <property type="match status" value="1"/>
</dbReference>
<dbReference type="InterPro" id="IPR006527">
    <property type="entry name" value="F-box-assoc_dom_typ1"/>
</dbReference>
<dbReference type="Pfam" id="PF00646">
    <property type="entry name" value="F-box"/>
    <property type="match status" value="1"/>
</dbReference>
<dbReference type="SUPFAM" id="SSF81383">
    <property type="entry name" value="F-box domain"/>
    <property type="match status" value="1"/>
</dbReference>
<dbReference type="NCBIfam" id="TIGR01640">
    <property type="entry name" value="F_box_assoc_1"/>
    <property type="match status" value="1"/>
</dbReference>
<dbReference type="SMART" id="SM00256">
    <property type="entry name" value="FBOX"/>
    <property type="match status" value="1"/>
</dbReference>
<evidence type="ECO:0000313" key="2">
    <source>
        <dbReference type="EMBL" id="KAK9133055.1"/>
    </source>
</evidence>
<comment type="caution">
    <text evidence="2">The sequence shown here is derived from an EMBL/GenBank/DDBJ whole genome shotgun (WGS) entry which is preliminary data.</text>
</comment>
<dbReference type="AlphaFoldDB" id="A0AAP0JG81"/>
<dbReference type="InterPro" id="IPR036047">
    <property type="entry name" value="F-box-like_dom_sf"/>
</dbReference>
<name>A0AAP0JG81_9MAGN</name>
<accession>A0AAP0JG81</accession>
<dbReference type="Pfam" id="PF07734">
    <property type="entry name" value="FBA_1"/>
    <property type="match status" value="1"/>
</dbReference>
<gene>
    <name evidence="2" type="ORF">Scep_012583</name>
</gene>
<dbReference type="PANTHER" id="PTHR31672:SF13">
    <property type="entry name" value="F-BOX PROTEIN CPR30-LIKE"/>
    <property type="match status" value="1"/>
</dbReference>
<proteinExistence type="predicted"/>
<dbReference type="InterPro" id="IPR001810">
    <property type="entry name" value="F-box_dom"/>
</dbReference>
<sequence>MAAKLPQDMIFNIFSWLPVRALYRFRCVCKSWQSLVSDPCFIKTYNDQSNDSQSLSLIVNNYGPYLHRLDVINPFVASNKDITSISLDIQSSFNGVSASQRHLIGSCYGLICFHDHALDVCCVLNPFTGDSEKLPTVEELADLGHFYSCVWGFGSSSKAEDFKVLKIVYFRSDWHSSDKQAAAFIHTVNSNSSSWRRIVEPIDYYIYPDTQIVVDGNPHWRGTYLNGQDISLKIVVFNVAEERFLELPYPDHFEDEKYTVEFMGVLRGSICIFRCFYSGVVEVWVMEEYGVKESWKRIFSFAEPKLGNLTRIRQKNLWFLPNSDILLVAYDKQIVLYDPSNGCFQEIAVPNTRSESRIEVVDCTEKLVLLKGRNASKVRIGSV</sequence>
<keyword evidence="3" id="KW-1185">Reference proteome</keyword>
<reference evidence="2 3" key="1">
    <citation type="submission" date="2024-01" db="EMBL/GenBank/DDBJ databases">
        <title>Genome assemblies of Stephania.</title>
        <authorList>
            <person name="Yang L."/>
        </authorList>
    </citation>
    <scope>NUCLEOTIDE SEQUENCE [LARGE SCALE GENOMIC DNA]</scope>
    <source>
        <strain evidence="2">JXDWG</strain>
        <tissue evidence="2">Leaf</tissue>
    </source>
</reference>
<evidence type="ECO:0000313" key="3">
    <source>
        <dbReference type="Proteomes" id="UP001419268"/>
    </source>
</evidence>
<dbReference type="CDD" id="cd22157">
    <property type="entry name" value="F-box_AtFBW1-like"/>
    <property type="match status" value="1"/>
</dbReference>
<dbReference type="InterPro" id="IPR017451">
    <property type="entry name" value="F-box-assoc_interact_dom"/>
</dbReference>
<evidence type="ECO:0000259" key="1">
    <source>
        <dbReference type="PROSITE" id="PS50181"/>
    </source>
</evidence>